<dbReference type="CDD" id="cd18322">
    <property type="entry name" value="BTB_POZ_SKP1"/>
    <property type="match status" value="1"/>
</dbReference>
<dbReference type="SUPFAM" id="SSF81382">
    <property type="entry name" value="Skp1 dimerisation domain-like"/>
    <property type="match status" value="1"/>
</dbReference>
<dbReference type="Proteomes" id="UP001491310">
    <property type="component" value="Unassembled WGS sequence"/>
</dbReference>
<dbReference type="SMART" id="SM00512">
    <property type="entry name" value="Skp1"/>
    <property type="match status" value="1"/>
</dbReference>
<comment type="subunit">
    <text evidence="3">Part of a SCF (SKP1-cullin-F-box) protein ligase complex.</text>
</comment>
<evidence type="ECO:0000313" key="6">
    <source>
        <dbReference type="EMBL" id="KAK9915809.1"/>
    </source>
</evidence>
<dbReference type="InterPro" id="IPR001232">
    <property type="entry name" value="SKP1-like"/>
</dbReference>
<reference evidence="6 7" key="1">
    <citation type="journal article" date="2024" name="Nat. Commun.">
        <title>Phylogenomics reveals the evolutionary origins of lichenization in chlorophyte algae.</title>
        <authorList>
            <person name="Puginier C."/>
            <person name="Libourel C."/>
            <person name="Otte J."/>
            <person name="Skaloud P."/>
            <person name="Haon M."/>
            <person name="Grisel S."/>
            <person name="Petersen M."/>
            <person name="Berrin J.G."/>
            <person name="Delaux P.M."/>
            <person name="Dal Grande F."/>
            <person name="Keller J."/>
        </authorList>
    </citation>
    <scope>NUCLEOTIDE SEQUENCE [LARGE SCALE GENOMIC DNA]</scope>
    <source>
        <strain evidence="6 7">SAG 216-7</strain>
    </source>
</reference>
<feature type="domain" description="SKP1 component dimerisation" evidence="4">
    <location>
        <begin position="109"/>
        <end position="156"/>
    </location>
</feature>
<evidence type="ECO:0000256" key="1">
    <source>
        <dbReference type="ARBA" id="ARBA00009993"/>
    </source>
</evidence>
<dbReference type="SUPFAM" id="SSF54695">
    <property type="entry name" value="POZ domain"/>
    <property type="match status" value="1"/>
</dbReference>
<comment type="caution">
    <text evidence="6">The sequence shown here is derived from an EMBL/GenBank/DDBJ whole genome shotgun (WGS) entry which is preliminary data.</text>
</comment>
<comment type="function">
    <text evidence="3">Involved in ubiquitination and subsequent proteasomal degradation of target proteins. Together with CUL1, RBX1 and a F-box protein, it forms a SCF E3 ubiquitin ligase complex. The functional specificity of this complex depends on the type of F-box protein. In the SCF complex, it serves as an adapter that links the F-box protein to CUL1.</text>
</comment>
<dbReference type="PIRSF" id="PIRSF028729">
    <property type="entry name" value="E3_ubiquit_lig_SCF_Skp"/>
    <property type="match status" value="1"/>
</dbReference>
<organism evidence="6 7">
    <name type="scientific">Coccomyxa subellipsoidea</name>
    <dbReference type="NCBI Taxonomy" id="248742"/>
    <lineage>
        <taxon>Eukaryota</taxon>
        <taxon>Viridiplantae</taxon>
        <taxon>Chlorophyta</taxon>
        <taxon>core chlorophytes</taxon>
        <taxon>Trebouxiophyceae</taxon>
        <taxon>Trebouxiophyceae incertae sedis</taxon>
        <taxon>Coccomyxaceae</taxon>
        <taxon>Coccomyxa</taxon>
    </lineage>
</organism>
<dbReference type="InterPro" id="IPR016897">
    <property type="entry name" value="SKP1"/>
</dbReference>
<dbReference type="Pfam" id="PF03931">
    <property type="entry name" value="Skp1_POZ"/>
    <property type="match status" value="1"/>
</dbReference>
<proteinExistence type="inferred from homology"/>
<evidence type="ECO:0000256" key="2">
    <source>
        <dbReference type="ARBA" id="ARBA00022786"/>
    </source>
</evidence>
<comment type="pathway">
    <text evidence="3">Protein modification; protein ubiquitination.</text>
</comment>
<evidence type="ECO:0000313" key="7">
    <source>
        <dbReference type="Proteomes" id="UP001491310"/>
    </source>
</evidence>
<dbReference type="InterPro" id="IPR011333">
    <property type="entry name" value="SKP1/BTB/POZ_sf"/>
</dbReference>
<evidence type="ECO:0000259" key="5">
    <source>
        <dbReference type="Pfam" id="PF03931"/>
    </source>
</evidence>
<evidence type="ECO:0000259" key="4">
    <source>
        <dbReference type="Pfam" id="PF01466"/>
    </source>
</evidence>
<dbReference type="PANTHER" id="PTHR11165">
    <property type="entry name" value="SKP1"/>
    <property type="match status" value="1"/>
</dbReference>
<gene>
    <name evidence="6" type="ORF">WJX75_004302</name>
</gene>
<comment type="similarity">
    <text evidence="1 3">Belongs to the SKP1 family.</text>
</comment>
<dbReference type="Pfam" id="PF01466">
    <property type="entry name" value="Skp1"/>
    <property type="match status" value="1"/>
</dbReference>
<keyword evidence="2 3" id="KW-0833">Ubl conjugation pathway</keyword>
<dbReference type="InterPro" id="IPR036296">
    <property type="entry name" value="SKP1-like_dim_sf"/>
</dbReference>
<accession>A0ABR2YW37</accession>
<name>A0ABR2YW37_9CHLO</name>
<dbReference type="Gene3D" id="3.30.710.10">
    <property type="entry name" value="Potassium Channel Kv1.1, Chain A"/>
    <property type="match status" value="1"/>
</dbReference>
<dbReference type="EMBL" id="JALJOT010000004">
    <property type="protein sequence ID" value="KAK9915809.1"/>
    <property type="molecule type" value="Genomic_DNA"/>
</dbReference>
<evidence type="ECO:0000256" key="3">
    <source>
        <dbReference type="PIRNR" id="PIRNR028729"/>
    </source>
</evidence>
<protein>
    <recommendedName>
        <fullName evidence="3">SKP1-like protein</fullName>
    </recommendedName>
</protein>
<sequence length="158" mass="17909">MAQMVNLLSSDSQKFEVTEEVAFMSETIKNTLEETGGDDTQVPLPNVHSKILTKVIEYCKFHVAASKKNNDDKPAKTDDEIKAHDADFVKVDQATLFELILAANYLNIKSLLDLGCLTVANMIKGKTPEEIRKTFNIPNDFTPEEEEEVRRENQWAFE</sequence>
<dbReference type="InterPro" id="IPR016073">
    <property type="entry name" value="Skp1_comp_POZ"/>
</dbReference>
<feature type="domain" description="SKP1 component POZ" evidence="5">
    <location>
        <begin position="4"/>
        <end position="63"/>
    </location>
</feature>
<dbReference type="InterPro" id="IPR016072">
    <property type="entry name" value="Skp1_comp_dimer"/>
</dbReference>
<keyword evidence="7" id="KW-1185">Reference proteome</keyword>